<feature type="compositionally biased region" description="Low complexity" evidence="1">
    <location>
        <begin position="221"/>
        <end position="237"/>
    </location>
</feature>
<feature type="compositionally biased region" description="Low complexity" evidence="1">
    <location>
        <begin position="245"/>
        <end position="265"/>
    </location>
</feature>
<dbReference type="InterPro" id="IPR009027">
    <property type="entry name" value="Ribosomal_bL9/RNase_H1_N"/>
</dbReference>
<evidence type="ECO:0000313" key="4">
    <source>
        <dbReference type="Proteomes" id="UP001385951"/>
    </source>
</evidence>
<proteinExistence type="predicted"/>
<dbReference type="AlphaFoldDB" id="A0AAW0FSB2"/>
<dbReference type="Proteomes" id="UP001385951">
    <property type="component" value="Unassembled WGS sequence"/>
</dbReference>
<feature type="compositionally biased region" description="Acidic residues" evidence="1">
    <location>
        <begin position="149"/>
        <end position="162"/>
    </location>
</feature>
<dbReference type="Pfam" id="PF01693">
    <property type="entry name" value="Cauli_VI"/>
    <property type="match status" value="2"/>
</dbReference>
<feature type="region of interest" description="Disordered" evidence="1">
    <location>
        <begin position="87"/>
        <end position="106"/>
    </location>
</feature>
<feature type="region of interest" description="Disordered" evidence="1">
    <location>
        <begin position="118"/>
        <end position="323"/>
    </location>
</feature>
<dbReference type="InterPro" id="IPR037056">
    <property type="entry name" value="RNase_H1_N_sf"/>
</dbReference>
<feature type="compositionally biased region" description="Polar residues" evidence="1">
    <location>
        <begin position="196"/>
        <end position="205"/>
    </location>
</feature>
<evidence type="ECO:0000313" key="3">
    <source>
        <dbReference type="EMBL" id="KAK7683676.1"/>
    </source>
</evidence>
<feature type="region of interest" description="Disordered" evidence="1">
    <location>
        <begin position="20"/>
        <end position="48"/>
    </location>
</feature>
<feature type="compositionally biased region" description="Polar residues" evidence="1">
    <location>
        <begin position="279"/>
        <end position="293"/>
    </location>
</feature>
<gene>
    <name evidence="3" type="ORF">QCA50_013052</name>
</gene>
<keyword evidence="4" id="KW-1185">Reference proteome</keyword>
<reference evidence="3 4" key="1">
    <citation type="submission" date="2022-09" db="EMBL/GenBank/DDBJ databases">
        <authorList>
            <person name="Palmer J.M."/>
        </authorList>
    </citation>
    <scope>NUCLEOTIDE SEQUENCE [LARGE SCALE GENOMIC DNA]</scope>
    <source>
        <strain evidence="3 4">DSM 7382</strain>
    </source>
</reference>
<evidence type="ECO:0000256" key="1">
    <source>
        <dbReference type="SAM" id="MobiDB-lite"/>
    </source>
</evidence>
<dbReference type="SUPFAM" id="SSF55658">
    <property type="entry name" value="L9 N-domain-like"/>
    <property type="match status" value="2"/>
</dbReference>
<feature type="compositionally biased region" description="Polar residues" evidence="1">
    <location>
        <begin position="20"/>
        <end position="29"/>
    </location>
</feature>
<dbReference type="InterPro" id="IPR011320">
    <property type="entry name" value="RNase_H1_N"/>
</dbReference>
<feature type="domain" description="Ribonuclease H1 N-terminal" evidence="2">
    <location>
        <begin position="458"/>
        <end position="497"/>
    </location>
</feature>
<organism evidence="3 4">
    <name type="scientific">Cerrena zonata</name>
    <dbReference type="NCBI Taxonomy" id="2478898"/>
    <lineage>
        <taxon>Eukaryota</taxon>
        <taxon>Fungi</taxon>
        <taxon>Dikarya</taxon>
        <taxon>Basidiomycota</taxon>
        <taxon>Agaricomycotina</taxon>
        <taxon>Agaricomycetes</taxon>
        <taxon>Polyporales</taxon>
        <taxon>Cerrenaceae</taxon>
        <taxon>Cerrena</taxon>
    </lineage>
</organism>
<dbReference type="Gene3D" id="3.40.970.10">
    <property type="entry name" value="Ribonuclease H1, N-terminal domain"/>
    <property type="match status" value="2"/>
</dbReference>
<dbReference type="EMBL" id="JASBNA010000029">
    <property type="protein sequence ID" value="KAK7683676.1"/>
    <property type="molecule type" value="Genomic_DNA"/>
</dbReference>
<protein>
    <recommendedName>
        <fullName evidence="2">Ribonuclease H1 N-terminal domain-containing protein</fullName>
    </recommendedName>
</protein>
<accession>A0AAW0FSB2</accession>
<sequence length="516" mass="55572">MADRSNSGEDHLRRLFHNLSVTNTGQIGNSSSQHRRSQSRPVPLEELSNGRPPSLNFVFISAENIGSVFREVTSSLGGIGGAANTPDPATIARPATPASIFPIGNVPQGVNLRASRRLPRPSETQHVPPPSGASSSSQPVRQWASYTDIPEDWLVEDSSEDSDTSRRSSIEFHTTSPEDSDSDAGYTSARPDSPFENATSSNTITLYPVNSLYGADNHQEPPSSSTKAQASAAKRAPLPSPVTRAAGDSSASRKASGSTSSGVSSHTFGRGSTLPPRGQATSAGPGESSTSRPHANPPVQPARNGQADNRAEPDPEQPHNPVLYNLTTPISQRVINGWARAAHLSMGRPNTQVRRMTPRPRRLSQGRWFVVTKGRMVGVFSGWAATEPQVNQFSGAIFKAYPTREIAEERFREVQERRAVMPGLEGIAAQVRFEATAPVQYMIRGPQNPAPQDAAAIVVFKGLVVGVYKDWLDCADYVVGIPGSVYNTFNSVAAAEHAFQRARDEGLLQNVYPDRH</sequence>
<evidence type="ECO:0000259" key="2">
    <source>
        <dbReference type="Pfam" id="PF01693"/>
    </source>
</evidence>
<name>A0AAW0FSB2_9APHY</name>
<comment type="caution">
    <text evidence="3">The sequence shown here is derived from an EMBL/GenBank/DDBJ whole genome shotgun (WGS) entry which is preliminary data.</text>
</comment>
<feature type="domain" description="Ribonuclease H1 N-terminal" evidence="2">
    <location>
        <begin position="368"/>
        <end position="409"/>
    </location>
</feature>